<dbReference type="Pfam" id="PF09087">
    <property type="entry name" value="Cyc-maltodext_N"/>
    <property type="match status" value="1"/>
</dbReference>
<evidence type="ECO:0000256" key="3">
    <source>
        <dbReference type="SAM" id="MobiDB-lite"/>
    </source>
</evidence>
<dbReference type="SUPFAM" id="SSF51011">
    <property type="entry name" value="Glycosyl hydrolase domain"/>
    <property type="match status" value="1"/>
</dbReference>
<protein>
    <submittedName>
        <fullName evidence="6">Glycosidase</fullName>
    </submittedName>
</protein>
<dbReference type="GO" id="GO:0005975">
    <property type="term" value="P:carbohydrate metabolic process"/>
    <property type="evidence" value="ECO:0007669"/>
    <property type="project" value="InterPro"/>
</dbReference>
<keyword evidence="7" id="KW-1185">Reference proteome</keyword>
<name>A0A1M5T8S7_9FLAO</name>
<dbReference type="SMART" id="SM00642">
    <property type="entry name" value="Aamy"/>
    <property type="match status" value="1"/>
</dbReference>
<dbReference type="Gene3D" id="3.20.20.80">
    <property type="entry name" value="Glycosidases"/>
    <property type="match status" value="1"/>
</dbReference>
<dbReference type="GO" id="GO:0016798">
    <property type="term" value="F:hydrolase activity, acting on glycosyl bonds"/>
    <property type="evidence" value="ECO:0007669"/>
    <property type="project" value="UniProtKB-KW"/>
</dbReference>
<dbReference type="InterPro" id="IPR014756">
    <property type="entry name" value="Ig_E-set"/>
</dbReference>
<evidence type="ECO:0000259" key="5">
    <source>
        <dbReference type="SMART" id="SM00642"/>
    </source>
</evidence>
<evidence type="ECO:0000313" key="7">
    <source>
        <dbReference type="Proteomes" id="UP000184109"/>
    </source>
</evidence>
<evidence type="ECO:0000256" key="4">
    <source>
        <dbReference type="SAM" id="SignalP"/>
    </source>
</evidence>
<dbReference type="OrthoDB" id="9805159at2"/>
<dbReference type="CDD" id="cd11340">
    <property type="entry name" value="AmyAc_bac_CMD_like_3"/>
    <property type="match status" value="1"/>
</dbReference>
<keyword evidence="4" id="KW-0732">Signal</keyword>
<dbReference type="InterPro" id="IPR017853">
    <property type="entry name" value="GH"/>
</dbReference>
<dbReference type="SUPFAM" id="SSF51445">
    <property type="entry name" value="(Trans)glycosidases"/>
    <property type="match status" value="1"/>
</dbReference>
<dbReference type="PANTHER" id="PTHR10357">
    <property type="entry name" value="ALPHA-AMYLASE FAMILY MEMBER"/>
    <property type="match status" value="1"/>
</dbReference>
<dbReference type="RefSeq" id="WP_073118373.1">
    <property type="nucleotide sequence ID" value="NZ_BMEN01000001.1"/>
</dbReference>
<dbReference type="Proteomes" id="UP000184109">
    <property type="component" value="Unassembled WGS sequence"/>
</dbReference>
<feature type="signal peptide" evidence="4">
    <location>
        <begin position="1"/>
        <end position="19"/>
    </location>
</feature>
<evidence type="ECO:0000256" key="2">
    <source>
        <dbReference type="ARBA" id="ARBA00023295"/>
    </source>
</evidence>
<dbReference type="SUPFAM" id="SSF81296">
    <property type="entry name" value="E set domains"/>
    <property type="match status" value="1"/>
</dbReference>
<gene>
    <name evidence="6" type="ORF">SAMN05444281_0754</name>
</gene>
<evidence type="ECO:0000313" key="6">
    <source>
        <dbReference type="EMBL" id="SHH47114.1"/>
    </source>
</evidence>
<dbReference type="InterPro" id="IPR013783">
    <property type="entry name" value="Ig-like_fold"/>
</dbReference>
<organism evidence="6 7">
    <name type="scientific">Wenyingzhuangia marina</name>
    <dbReference type="NCBI Taxonomy" id="1195760"/>
    <lineage>
        <taxon>Bacteria</taxon>
        <taxon>Pseudomonadati</taxon>
        <taxon>Bacteroidota</taxon>
        <taxon>Flavobacteriia</taxon>
        <taxon>Flavobacteriales</taxon>
        <taxon>Flavobacteriaceae</taxon>
        <taxon>Wenyingzhuangia</taxon>
    </lineage>
</organism>
<dbReference type="InterPro" id="IPR013780">
    <property type="entry name" value="Glyco_hydro_b"/>
</dbReference>
<feature type="chain" id="PRO_5013382233" evidence="4">
    <location>
        <begin position="20"/>
        <end position="616"/>
    </location>
</feature>
<proteinExistence type="predicted"/>
<evidence type="ECO:0000256" key="1">
    <source>
        <dbReference type="ARBA" id="ARBA00022801"/>
    </source>
</evidence>
<dbReference type="STRING" id="1195760.SAMN05444281_0754"/>
<dbReference type="Gene3D" id="2.60.40.10">
    <property type="entry name" value="Immunoglobulins"/>
    <property type="match status" value="1"/>
</dbReference>
<feature type="domain" description="Glycosyl hydrolase family 13 catalytic" evidence="5">
    <location>
        <begin position="124"/>
        <end position="529"/>
    </location>
</feature>
<feature type="compositionally biased region" description="Polar residues" evidence="3">
    <location>
        <begin position="131"/>
        <end position="142"/>
    </location>
</feature>
<dbReference type="EMBL" id="FQXQ01000001">
    <property type="protein sequence ID" value="SHH47114.1"/>
    <property type="molecule type" value="Genomic_DNA"/>
</dbReference>
<dbReference type="Pfam" id="PF00128">
    <property type="entry name" value="Alpha-amylase"/>
    <property type="match status" value="1"/>
</dbReference>
<dbReference type="AlphaFoldDB" id="A0A1M5T8S7"/>
<dbReference type="InterPro" id="IPR006047">
    <property type="entry name" value="GH13_cat_dom"/>
</dbReference>
<dbReference type="Gene3D" id="2.60.40.1180">
    <property type="entry name" value="Golgi alpha-mannosidase II"/>
    <property type="match status" value="1"/>
</dbReference>
<feature type="region of interest" description="Disordered" evidence="3">
    <location>
        <begin position="130"/>
        <end position="157"/>
    </location>
</feature>
<dbReference type="PANTHER" id="PTHR10357:SF210">
    <property type="entry name" value="MALTODEXTRIN GLUCOSIDASE"/>
    <property type="match status" value="1"/>
</dbReference>
<keyword evidence="1" id="KW-0378">Hydrolase</keyword>
<feature type="compositionally biased region" description="Basic and acidic residues" evidence="3">
    <location>
        <begin position="143"/>
        <end position="157"/>
    </location>
</feature>
<dbReference type="InterPro" id="IPR015171">
    <property type="entry name" value="Cyc-maltodext_N"/>
</dbReference>
<accession>A0A1M5T8S7</accession>
<keyword evidence="2 6" id="KW-0326">Glycosidase</keyword>
<reference evidence="7" key="1">
    <citation type="submission" date="2016-11" db="EMBL/GenBank/DDBJ databases">
        <authorList>
            <person name="Varghese N."/>
            <person name="Submissions S."/>
        </authorList>
    </citation>
    <scope>NUCLEOTIDE SEQUENCE [LARGE SCALE GENOMIC DNA]</scope>
    <source>
        <strain evidence="7">DSM 100572</strain>
    </source>
</reference>
<sequence>MKKQLYLFAFLFCYLGANAQIQHLEPSFWWEGMKYHQVQIMVHGKNIANLSVSAKNIEILEVTKTQNPNYLFVTLETQNLTSGTYPITFKKNKKVVQHYNFEIKTRRINSSQRKGFDSSDAIYLIMPDRFSNGNPDNDSMKSVTEKADRKNKDGRHGGDIQGIINHVDYLKDLGITTLWSTPLLEDNEPVTTYHTYAQSDLYKIDPRFGTNKEYLSLSKELHKKDMKLVMDYVTNHWSSKHWMIQDLPTPDWIHVWADGDKGFKRSNYRMTSQFDTNASNIDSKECMDGWFDSSMPDINQQNPLVLNYLIQNAIWWIEYANLDGLRVDTYSYNDKDGIAKWTKTIMGEYPNFNIVGEVWMQSQAQISFWQKDSKIGKIKNYNSYLPSVMDFTLHNAITQMFNEDNQDWNTGMMRAYENFANDFLYPNIDNILVFAANHDTNRINEILDGDVNKYKLAITLISTIRGIPQLYYGDEIGMRGDKNKHGDGDIRRDFPGGWKNDSQNAFLQNGRTPKQNEYHNFTKKLLQWRKNTPVIHTGKTKHFLPINNVYTYFRYDDTKKVMVVINNSNQTQTVNCNRFKEILSGYSSGVDFISNQKINLETSFSIKAKTSYVIEL</sequence>